<dbReference type="RefSeq" id="WP_395123871.1">
    <property type="nucleotide sequence ID" value="NZ_JBIMSN010000008.1"/>
</dbReference>
<reference evidence="4 5" key="1">
    <citation type="submission" date="2024-10" db="EMBL/GenBank/DDBJ databases">
        <authorList>
            <person name="Riesco R."/>
        </authorList>
    </citation>
    <scope>NUCLEOTIDE SEQUENCE [LARGE SCALE GENOMIC DNA]</scope>
    <source>
        <strain evidence="3 4">NCIMB 15448</strain>
        <strain evidence="2 5">NCIMB 15450</strain>
    </source>
</reference>
<evidence type="ECO:0000259" key="1">
    <source>
        <dbReference type="PROSITE" id="PS51186"/>
    </source>
</evidence>
<dbReference type="Proteomes" id="UP001609219">
    <property type="component" value="Unassembled WGS sequence"/>
</dbReference>
<evidence type="ECO:0000313" key="3">
    <source>
        <dbReference type="EMBL" id="MFH5241556.1"/>
    </source>
</evidence>
<dbReference type="Pfam" id="PF13508">
    <property type="entry name" value="Acetyltransf_7"/>
    <property type="match status" value="1"/>
</dbReference>
<protein>
    <submittedName>
        <fullName evidence="3">GNAT family N-acetyltransferase</fullName>
    </submittedName>
</protein>
<name>A0ABW7KKD8_9NOCA</name>
<organism evidence="3 4">
    <name type="scientific">Antrihabitans spumae</name>
    <dbReference type="NCBI Taxonomy" id="3373370"/>
    <lineage>
        <taxon>Bacteria</taxon>
        <taxon>Bacillati</taxon>
        <taxon>Actinomycetota</taxon>
        <taxon>Actinomycetes</taxon>
        <taxon>Mycobacteriales</taxon>
        <taxon>Nocardiaceae</taxon>
        <taxon>Antrihabitans</taxon>
    </lineage>
</organism>
<keyword evidence="5" id="KW-1185">Reference proteome</keyword>
<dbReference type="SUPFAM" id="SSF55729">
    <property type="entry name" value="Acyl-CoA N-acyltransferases (Nat)"/>
    <property type="match status" value="1"/>
</dbReference>
<dbReference type="PROSITE" id="PS51186">
    <property type="entry name" value="GNAT"/>
    <property type="match status" value="1"/>
</dbReference>
<evidence type="ECO:0000313" key="5">
    <source>
        <dbReference type="Proteomes" id="UP001609219"/>
    </source>
</evidence>
<dbReference type="EMBL" id="JBIMSN010000008">
    <property type="protein sequence ID" value="MFH5227448.1"/>
    <property type="molecule type" value="Genomic_DNA"/>
</dbReference>
<dbReference type="InterPro" id="IPR000182">
    <property type="entry name" value="GNAT_dom"/>
</dbReference>
<dbReference type="EMBL" id="JBIMSP010000007">
    <property type="protein sequence ID" value="MFH5241556.1"/>
    <property type="molecule type" value="Genomic_DNA"/>
</dbReference>
<sequence>MGGLLILPTTVDSADVSALLHLAVGGESARLAAALEQYRSGRTSLVGATVDGALVGIAGFRIVDNDIVLVHIATRQTERRRGIGTALVDYVRSVEPTLPIVAETDQEGVAFYRANGFTVRSLGEIYPGVERFQVRRAP</sequence>
<dbReference type="InterPro" id="IPR016181">
    <property type="entry name" value="Acyl_CoA_acyltransferase"/>
</dbReference>
<dbReference type="CDD" id="cd04301">
    <property type="entry name" value="NAT_SF"/>
    <property type="match status" value="1"/>
</dbReference>
<dbReference type="Gene3D" id="3.40.630.30">
    <property type="match status" value="1"/>
</dbReference>
<accession>A0ABW7KKD8</accession>
<comment type="caution">
    <text evidence="3">The sequence shown here is derived from an EMBL/GenBank/DDBJ whole genome shotgun (WGS) entry which is preliminary data.</text>
</comment>
<gene>
    <name evidence="3" type="ORF">ACHIPV_06595</name>
    <name evidence="2" type="ORF">ACHIRB_02420</name>
</gene>
<evidence type="ECO:0000313" key="4">
    <source>
        <dbReference type="Proteomes" id="UP001609176"/>
    </source>
</evidence>
<evidence type="ECO:0000313" key="2">
    <source>
        <dbReference type="EMBL" id="MFH5227448.1"/>
    </source>
</evidence>
<feature type="domain" description="N-acetyltransferase" evidence="1">
    <location>
        <begin position="4"/>
        <end position="135"/>
    </location>
</feature>
<dbReference type="Proteomes" id="UP001609176">
    <property type="component" value="Unassembled WGS sequence"/>
</dbReference>
<proteinExistence type="predicted"/>